<comment type="caution">
    <text evidence="1">The sequence shown here is derived from an EMBL/GenBank/DDBJ whole genome shotgun (WGS) entry which is preliminary data.</text>
</comment>
<dbReference type="Proteomes" id="UP000729402">
    <property type="component" value="Unassembled WGS sequence"/>
</dbReference>
<sequence>MKWTFPLQLWQMTPLVQPVEVNDEELFAGTTVLLFSSGGSEDDSAAKRALDMKGAADRAGEGSVDFPVADAALVSVKLLFDFSCRPCNSLSAFIER</sequence>
<dbReference type="AlphaFoldDB" id="A0A8J6BRJ8"/>
<organism evidence="1 2">
    <name type="scientific">Zizania palustris</name>
    <name type="common">Northern wild rice</name>
    <dbReference type="NCBI Taxonomy" id="103762"/>
    <lineage>
        <taxon>Eukaryota</taxon>
        <taxon>Viridiplantae</taxon>
        <taxon>Streptophyta</taxon>
        <taxon>Embryophyta</taxon>
        <taxon>Tracheophyta</taxon>
        <taxon>Spermatophyta</taxon>
        <taxon>Magnoliopsida</taxon>
        <taxon>Liliopsida</taxon>
        <taxon>Poales</taxon>
        <taxon>Poaceae</taxon>
        <taxon>BOP clade</taxon>
        <taxon>Oryzoideae</taxon>
        <taxon>Oryzeae</taxon>
        <taxon>Zizaniinae</taxon>
        <taxon>Zizania</taxon>
    </lineage>
</organism>
<protein>
    <submittedName>
        <fullName evidence="1">Uncharacterized protein</fullName>
    </submittedName>
</protein>
<accession>A0A8J6BRJ8</accession>
<evidence type="ECO:0000313" key="2">
    <source>
        <dbReference type="Proteomes" id="UP000729402"/>
    </source>
</evidence>
<evidence type="ECO:0000313" key="1">
    <source>
        <dbReference type="EMBL" id="KAG8088408.1"/>
    </source>
</evidence>
<name>A0A8J6BRJ8_ZIZPA</name>
<reference evidence="1" key="1">
    <citation type="journal article" date="2021" name="bioRxiv">
        <title>Whole Genome Assembly and Annotation of Northern Wild Rice, Zizania palustris L., Supports a Whole Genome Duplication in the Zizania Genus.</title>
        <authorList>
            <person name="Haas M."/>
            <person name="Kono T."/>
            <person name="Macchietto M."/>
            <person name="Millas R."/>
            <person name="McGilp L."/>
            <person name="Shao M."/>
            <person name="Duquette J."/>
            <person name="Hirsch C.N."/>
            <person name="Kimball J."/>
        </authorList>
    </citation>
    <scope>NUCLEOTIDE SEQUENCE</scope>
    <source>
        <tissue evidence="1">Fresh leaf tissue</tissue>
    </source>
</reference>
<reference evidence="1" key="2">
    <citation type="submission" date="2021-02" db="EMBL/GenBank/DDBJ databases">
        <authorList>
            <person name="Kimball J.A."/>
            <person name="Haas M.W."/>
            <person name="Macchietto M."/>
            <person name="Kono T."/>
            <person name="Duquette J."/>
            <person name="Shao M."/>
        </authorList>
    </citation>
    <scope>NUCLEOTIDE SEQUENCE</scope>
    <source>
        <tissue evidence="1">Fresh leaf tissue</tissue>
    </source>
</reference>
<proteinExistence type="predicted"/>
<keyword evidence="2" id="KW-1185">Reference proteome</keyword>
<gene>
    <name evidence="1" type="ORF">GUJ93_ZPchr0010g9600</name>
</gene>
<dbReference type="EMBL" id="JAAALK010000082">
    <property type="protein sequence ID" value="KAG8088408.1"/>
    <property type="molecule type" value="Genomic_DNA"/>
</dbReference>